<dbReference type="Gene3D" id="2.40.160.110">
    <property type="match status" value="1"/>
</dbReference>
<dbReference type="GO" id="GO:0031902">
    <property type="term" value="C:late endosome membrane"/>
    <property type="evidence" value="ECO:0007669"/>
    <property type="project" value="TreeGrafter"/>
</dbReference>
<dbReference type="AlphaFoldDB" id="A0A6P6YAQ9"/>
<reference evidence="9" key="1">
    <citation type="submission" date="2025-08" db="UniProtKB">
        <authorList>
            <consortium name="RefSeq"/>
        </authorList>
    </citation>
    <scope>IDENTIFICATION</scope>
    <source>
        <strain evidence="9">Airmid</strain>
    </source>
</reference>
<keyword evidence="6" id="KW-0325">Glycoprotein</keyword>
<evidence type="ECO:0000256" key="6">
    <source>
        <dbReference type="ARBA" id="ARBA00023180"/>
    </source>
</evidence>
<dbReference type="PANTHER" id="PTHR11506">
    <property type="entry name" value="LYSOSOME-ASSOCIATED MEMBRANE GLYCOPROTEIN"/>
    <property type="match status" value="1"/>
</dbReference>
<evidence type="ECO:0000256" key="5">
    <source>
        <dbReference type="ARBA" id="ARBA00023136"/>
    </source>
</evidence>
<dbReference type="OrthoDB" id="6511935at2759"/>
<proteinExistence type="inferred from homology"/>
<comment type="similarity">
    <text evidence="7">Belongs to the LAMP family.</text>
</comment>
<dbReference type="GO" id="GO:0072594">
    <property type="term" value="P:establishment of protein localization to organelle"/>
    <property type="evidence" value="ECO:0007669"/>
    <property type="project" value="TreeGrafter"/>
</dbReference>
<dbReference type="GO" id="GO:0005886">
    <property type="term" value="C:plasma membrane"/>
    <property type="evidence" value="ECO:0007669"/>
    <property type="project" value="TreeGrafter"/>
</dbReference>
<gene>
    <name evidence="9" type="primary">LOC113795677</name>
</gene>
<organism evidence="8 9">
    <name type="scientific">Dermatophagoides pteronyssinus</name>
    <name type="common">European house dust mite</name>
    <dbReference type="NCBI Taxonomy" id="6956"/>
    <lineage>
        <taxon>Eukaryota</taxon>
        <taxon>Metazoa</taxon>
        <taxon>Ecdysozoa</taxon>
        <taxon>Arthropoda</taxon>
        <taxon>Chelicerata</taxon>
        <taxon>Arachnida</taxon>
        <taxon>Acari</taxon>
        <taxon>Acariformes</taxon>
        <taxon>Sarcoptiformes</taxon>
        <taxon>Astigmata</taxon>
        <taxon>Psoroptidia</taxon>
        <taxon>Analgoidea</taxon>
        <taxon>Pyroglyphidae</taxon>
        <taxon>Dermatophagoidinae</taxon>
        <taxon>Dermatophagoides</taxon>
    </lineage>
</organism>
<keyword evidence="7" id="KW-1015">Disulfide bond</keyword>
<dbReference type="PANTHER" id="PTHR11506:SF35">
    <property type="entry name" value="LYSOSOME-ASSOCIATED MEMBRANE GLYCOPROTEIN 5"/>
    <property type="match status" value="1"/>
</dbReference>
<protein>
    <submittedName>
        <fullName evidence="9">Lysosome-associated membrane glycoprotein 1-like</fullName>
    </submittedName>
</protein>
<dbReference type="InParanoid" id="A0A6P6YAQ9"/>
<keyword evidence="5 7" id="KW-0472">Membrane</keyword>
<keyword evidence="3" id="KW-0732">Signal</keyword>
<evidence type="ECO:0000313" key="8">
    <source>
        <dbReference type="Proteomes" id="UP000515146"/>
    </source>
</evidence>
<dbReference type="Pfam" id="PF21222">
    <property type="entry name" value="Lamp2_2nd"/>
    <property type="match status" value="1"/>
</dbReference>
<keyword evidence="2 7" id="KW-0812">Transmembrane</keyword>
<name>A0A6P6YAQ9_DERPT</name>
<evidence type="ECO:0000256" key="3">
    <source>
        <dbReference type="ARBA" id="ARBA00022729"/>
    </source>
</evidence>
<evidence type="ECO:0000256" key="7">
    <source>
        <dbReference type="PROSITE-ProRule" id="PRU00740"/>
    </source>
</evidence>
<comment type="caution">
    <text evidence="7">Lacks conserved residue(s) required for the propagation of feature annotation.</text>
</comment>
<keyword evidence="8" id="KW-1185">Reference proteome</keyword>
<comment type="subcellular location">
    <subcellularLocation>
        <location evidence="1">Cell membrane</location>
        <topology evidence="1">Single-pass type I membrane protein</topology>
    </subcellularLocation>
    <subcellularLocation>
        <location evidence="7">Membrane</location>
        <topology evidence="7">Single-pass type I membrane protein</topology>
    </subcellularLocation>
</comment>
<dbReference type="Proteomes" id="UP000515146">
    <property type="component" value="Unplaced"/>
</dbReference>
<dbReference type="GO" id="GO:0005765">
    <property type="term" value="C:lysosomal membrane"/>
    <property type="evidence" value="ECO:0007669"/>
    <property type="project" value="TreeGrafter"/>
</dbReference>
<evidence type="ECO:0000313" key="9">
    <source>
        <dbReference type="RefSeq" id="XP_027201684.1"/>
    </source>
</evidence>
<dbReference type="InterPro" id="IPR048524">
    <property type="entry name" value="Lamp2-like_TM"/>
</dbReference>
<evidence type="ECO:0000256" key="2">
    <source>
        <dbReference type="ARBA" id="ARBA00022692"/>
    </source>
</evidence>
<evidence type="ECO:0000256" key="4">
    <source>
        <dbReference type="ARBA" id="ARBA00022989"/>
    </source>
</evidence>
<dbReference type="KEGG" id="dpte:113795677"/>
<dbReference type="OMA" id="CIMLQMA"/>
<accession>A0A6P6YAQ9</accession>
<feature type="disulfide bond" evidence="7">
    <location>
        <begin position="83"/>
        <end position="121"/>
    </location>
</feature>
<dbReference type="PROSITE" id="PS51407">
    <property type="entry name" value="LAMP_3"/>
    <property type="match status" value="1"/>
</dbReference>
<keyword evidence="4" id="KW-1133">Transmembrane helix</keyword>
<dbReference type="RefSeq" id="XP_027201684.1">
    <property type="nucleotide sequence ID" value="XM_027345883.1"/>
</dbReference>
<evidence type="ECO:0000256" key="1">
    <source>
        <dbReference type="ARBA" id="ARBA00004251"/>
    </source>
</evidence>
<sequence>MKNLIIIYVVIAIIVSLCQCQLSGHPDNKTTTTTTTTTTTQKPTTTTQKPTTTTTTPKPTPVVIVTPIVDGNITDNKNQTHICLRYHFSLLMRLAYLDEKNQTQMEDIWLPKESRVYSDHCQYENIESFWFEFNQNNSLVNMTFERNAASVYLSSIYADIKLSNMNENVIINITQPNPNFNVDKSHSYVCANNITIKSISNVNDKKLESEFLFSNISMQAFMPFTQNGQFSEEHNCQNEINDVVPIAVGAALTALVIIVMIAYFIGRRRSRRLAYQSV</sequence>
<dbReference type="InterPro" id="IPR002000">
    <property type="entry name" value="Lysosome-assoc_membr_glycop"/>
</dbReference>